<name>A0ABS1BCK4_9MICO</name>
<feature type="compositionally biased region" description="Basic and acidic residues" evidence="2">
    <location>
        <begin position="11"/>
        <end position="20"/>
    </location>
</feature>
<comment type="caution">
    <text evidence="4">The sequence shown here is derived from an EMBL/GenBank/DDBJ whole genome shotgun (WGS) entry which is preliminary data.</text>
</comment>
<dbReference type="InterPro" id="IPR000551">
    <property type="entry name" value="MerR-type_HTH_dom"/>
</dbReference>
<dbReference type="Proteomes" id="UP000612352">
    <property type="component" value="Unassembled WGS sequence"/>
</dbReference>
<dbReference type="PROSITE" id="PS50937">
    <property type="entry name" value="HTH_MERR_2"/>
    <property type="match status" value="1"/>
</dbReference>
<gene>
    <name evidence="4" type="ORF">I8D64_13195</name>
</gene>
<evidence type="ECO:0000256" key="1">
    <source>
        <dbReference type="ARBA" id="ARBA00023125"/>
    </source>
</evidence>
<feature type="compositionally biased region" description="Low complexity" evidence="2">
    <location>
        <begin position="153"/>
        <end position="172"/>
    </location>
</feature>
<dbReference type="InterPro" id="IPR009061">
    <property type="entry name" value="DNA-bd_dom_put_sf"/>
</dbReference>
<keyword evidence="5" id="KW-1185">Reference proteome</keyword>
<dbReference type="Pfam" id="PF13411">
    <property type="entry name" value="MerR_1"/>
    <property type="match status" value="1"/>
</dbReference>
<evidence type="ECO:0000313" key="4">
    <source>
        <dbReference type="EMBL" id="MBK0332351.1"/>
    </source>
</evidence>
<dbReference type="SMART" id="SM00422">
    <property type="entry name" value="HTH_MERR"/>
    <property type="match status" value="1"/>
</dbReference>
<organism evidence="4 5">
    <name type="scientific">Brachybacterium halotolerans</name>
    <dbReference type="NCBI Taxonomy" id="2795215"/>
    <lineage>
        <taxon>Bacteria</taxon>
        <taxon>Bacillati</taxon>
        <taxon>Actinomycetota</taxon>
        <taxon>Actinomycetes</taxon>
        <taxon>Micrococcales</taxon>
        <taxon>Dermabacteraceae</taxon>
        <taxon>Brachybacterium</taxon>
    </lineage>
</organism>
<evidence type="ECO:0000259" key="3">
    <source>
        <dbReference type="PROSITE" id="PS50937"/>
    </source>
</evidence>
<proteinExistence type="predicted"/>
<dbReference type="InterPro" id="IPR047057">
    <property type="entry name" value="MerR_fam"/>
</dbReference>
<protein>
    <submittedName>
        <fullName evidence="4">MerR family transcriptional regulator</fullName>
    </submittedName>
</protein>
<reference evidence="4 5" key="1">
    <citation type="submission" date="2020-12" db="EMBL/GenBank/DDBJ databases">
        <title>Brachybacterium sp. MASK1Z-5, whole genome shotgun sequence.</title>
        <authorList>
            <person name="Tuo L."/>
        </authorList>
    </citation>
    <scope>NUCLEOTIDE SEQUENCE [LARGE SCALE GENOMIC DNA]</scope>
    <source>
        <strain evidence="4 5">MASK1Z-5</strain>
    </source>
</reference>
<keyword evidence="1" id="KW-0238">DNA-binding</keyword>
<feature type="domain" description="HTH merR-type" evidence="3">
    <location>
        <begin position="23"/>
        <end position="86"/>
    </location>
</feature>
<feature type="compositionally biased region" description="Low complexity" evidence="2">
    <location>
        <begin position="1"/>
        <end position="10"/>
    </location>
</feature>
<accession>A0ABS1BCK4</accession>
<feature type="region of interest" description="Disordered" evidence="2">
    <location>
        <begin position="1"/>
        <end position="23"/>
    </location>
</feature>
<dbReference type="RefSeq" id="WP_200503245.1">
    <property type="nucleotide sequence ID" value="NZ_JAEDAJ010000008.1"/>
</dbReference>
<dbReference type="PROSITE" id="PS00552">
    <property type="entry name" value="HTH_MERR_1"/>
    <property type="match status" value="1"/>
</dbReference>
<dbReference type="PANTHER" id="PTHR30204:SF98">
    <property type="entry name" value="HTH-TYPE TRANSCRIPTIONAL REGULATOR ADHR"/>
    <property type="match status" value="1"/>
</dbReference>
<feature type="compositionally biased region" description="Basic and acidic residues" evidence="2">
    <location>
        <begin position="133"/>
        <end position="144"/>
    </location>
</feature>
<feature type="region of interest" description="Disordered" evidence="2">
    <location>
        <begin position="133"/>
        <end position="172"/>
    </location>
</feature>
<dbReference type="PANTHER" id="PTHR30204">
    <property type="entry name" value="REDOX-CYCLING DRUG-SENSING TRANSCRIPTIONAL ACTIVATOR SOXR"/>
    <property type="match status" value="1"/>
</dbReference>
<dbReference type="SUPFAM" id="SSF46955">
    <property type="entry name" value="Putative DNA-binding domain"/>
    <property type="match status" value="1"/>
</dbReference>
<evidence type="ECO:0000313" key="5">
    <source>
        <dbReference type="Proteomes" id="UP000612352"/>
    </source>
</evidence>
<dbReference type="Gene3D" id="1.10.1660.10">
    <property type="match status" value="1"/>
</dbReference>
<dbReference type="CDD" id="cd01109">
    <property type="entry name" value="HTH_YyaN"/>
    <property type="match status" value="1"/>
</dbReference>
<sequence length="172" mass="18788">MEAADQPRTAADPDRADRSPADAAAATGLSLDTLRYYEREGLIGPIARDAGGRRRYSADDVAWIGIVTCLRDAGLGIEDLRRFTRLLTQSADPTDRVAFLEERRTELEERQRATRKALTVLDDKIAYYGARTERRGDGRGRVRPSDGVGPHPAASRVSLSSAVSTVVAPRHA</sequence>
<dbReference type="EMBL" id="JAEDAJ010000008">
    <property type="protein sequence ID" value="MBK0332351.1"/>
    <property type="molecule type" value="Genomic_DNA"/>
</dbReference>
<evidence type="ECO:0000256" key="2">
    <source>
        <dbReference type="SAM" id="MobiDB-lite"/>
    </source>
</evidence>